<comment type="caution">
    <text evidence="1">The sequence shown here is derived from an EMBL/GenBank/DDBJ whole genome shotgun (WGS) entry which is preliminary data.</text>
</comment>
<gene>
    <name evidence="1" type="ORF">PanWU01x14_303880</name>
</gene>
<name>A0A2P5ASU9_PARAD</name>
<protein>
    <submittedName>
        <fullName evidence="1">Uncharacterized protein</fullName>
    </submittedName>
</protein>
<evidence type="ECO:0000313" key="1">
    <source>
        <dbReference type="EMBL" id="PON39608.1"/>
    </source>
</evidence>
<feature type="non-terminal residue" evidence="1">
    <location>
        <position position="56"/>
    </location>
</feature>
<organism evidence="1 2">
    <name type="scientific">Parasponia andersonii</name>
    <name type="common">Sponia andersonii</name>
    <dbReference type="NCBI Taxonomy" id="3476"/>
    <lineage>
        <taxon>Eukaryota</taxon>
        <taxon>Viridiplantae</taxon>
        <taxon>Streptophyta</taxon>
        <taxon>Embryophyta</taxon>
        <taxon>Tracheophyta</taxon>
        <taxon>Spermatophyta</taxon>
        <taxon>Magnoliopsida</taxon>
        <taxon>eudicotyledons</taxon>
        <taxon>Gunneridae</taxon>
        <taxon>Pentapetalae</taxon>
        <taxon>rosids</taxon>
        <taxon>fabids</taxon>
        <taxon>Rosales</taxon>
        <taxon>Cannabaceae</taxon>
        <taxon>Parasponia</taxon>
    </lineage>
</organism>
<dbReference type="Proteomes" id="UP000237105">
    <property type="component" value="Unassembled WGS sequence"/>
</dbReference>
<proteinExistence type="predicted"/>
<reference evidence="2" key="1">
    <citation type="submission" date="2016-06" db="EMBL/GenBank/DDBJ databases">
        <title>Parallel loss of symbiosis genes in relatives of nitrogen-fixing non-legume Parasponia.</title>
        <authorList>
            <person name="Van Velzen R."/>
            <person name="Holmer R."/>
            <person name="Bu F."/>
            <person name="Rutten L."/>
            <person name="Van Zeijl A."/>
            <person name="Liu W."/>
            <person name="Santuari L."/>
            <person name="Cao Q."/>
            <person name="Sharma T."/>
            <person name="Shen D."/>
            <person name="Roswanjaya Y."/>
            <person name="Wardhani T."/>
            <person name="Kalhor M.S."/>
            <person name="Jansen J."/>
            <person name="Van den Hoogen J."/>
            <person name="Gungor B."/>
            <person name="Hartog M."/>
            <person name="Hontelez J."/>
            <person name="Verver J."/>
            <person name="Yang W.-C."/>
            <person name="Schijlen E."/>
            <person name="Repin R."/>
            <person name="Schilthuizen M."/>
            <person name="Schranz E."/>
            <person name="Heidstra R."/>
            <person name="Miyata K."/>
            <person name="Fedorova E."/>
            <person name="Kohlen W."/>
            <person name="Bisseling T."/>
            <person name="Smit S."/>
            <person name="Geurts R."/>
        </authorList>
    </citation>
    <scope>NUCLEOTIDE SEQUENCE [LARGE SCALE GENOMIC DNA]</scope>
    <source>
        <strain evidence="2">cv. WU1-14</strain>
    </source>
</reference>
<keyword evidence="2" id="KW-1185">Reference proteome</keyword>
<accession>A0A2P5ASU9</accession>
<evidence type="ECO:0000313" key="2">
    <source>
        <dbReference type="Proteomes" id="UP000237105"/>
    </source>
</evidence>
<sequence>MPTTPAALRALSRELGPSERDATFGIFRRNDDRLLQIFLTSSGCELDSSSLMIYNR</sequence>
<dbReference type="AlphaFoldDB" id="A0A2P5ASU9"/>
<dbReference type="EMBL" id="JXTB01000461">
    <property type="protein sequence ID" value="PON39608.1"/>
    <property type="molecule type" value="Genomic_DNA"/>
</dbReference>